<dbReference type="InterPro" id="IPR015943">
    <property type="entry name" value="WD40/YVTN_repeat-like_dom_sf"/>
</dbReference>
<feature type="domain" description="MIOS-like alpha-solenoid" evidence="5">
    <location>
        <begin position="468"/>
        <end position="729"/>
    </location>
</feature>
<dbReference type="Pfam" id="PF21719">
    <property type="entry name" value="MIOS_a-sol"/>
    <property type="match status" value="1"/>
</dbReference>
<dbReference type="OrthoDB" id="341486at2759"/>
<evidence type="ECO:0000259" key="4">
    <source>
        <dbReference type="Pfam" id="PF17034"/>
    </source>
</evidence>
<comment type="caution">
    <text evidence="6">The sequence shown here is derived from an EMBL/GenBank/DDBJ whole genome shotgun (WGS) entry which is preliminary data.</text>
</comment>
<keyword evidence="7" id="KW-1185">Reference proteome</keyword>
<evidence type="ECO:0000313" key="7">
    <source>
        <dbReference type="Proteomes" id="UP000215902"/>
    </source>
</evidence>
<evidence type="ECO:0000256" key="2">
    <source>
        <dbReference type="ARBA" id="ARBA00022574"/>
    </source>
</evidence>
<dbReference type="CDD" id="cd16691">
    <property type="entry name" value="mRING-H2-C3H3C2_Mio"/>
    <property type="match status" value="1"/>
</dbReference>
<gene>
    <name evidence="6" type="ORF">BOX15_Mlig028157g4</name>
</gene>
<evidence type="ECO:0000256" key="3">
    <source>
        <dbReference type="ARBA" id="ARBA00022737"/>
    </source>
</evidence>
<accession>A0A267DDN5</accession>
<dbReference type="InterPro" id="IPR031488">
    <property type="entry name" value="Zn_ribbon_mio"/>
</dbReference>
<sequence>MNCELQWSPCREDRFLLLLGNELRFYNADAALQSRPGEALRPPELFAVPFCDEHLPLRTVAWQPTSDYGNSELLAIGLSTGKVLLRSTMGEDSQGLHNRLLTSSRQQLPSTAAGISTASRSSIAAINNSTLNSLSISVQQQQQQLHIQQQQQQQQQSLQQQQQQQQQSQHAAIAGNFRSPLFLRWNPRRRGLLAWGIDRSGGGGGGGGKLSRTETVLLVWDVHSQGSAQSVNSPKTALEATGNESVVSFDWVSEKNFVCGTASKHLRIYDLDQCSANQPIGAYDQESGRVSEIYGVCQDPFQSWRLATYADKYVALWDSRRFDRPTCRFEESRLVRGINWCPSRPGWLAVSLANSSYLTLHDLSHQDSQGHRSPDYLDDLAIATDRKIRCHFEQSAQPHLAAFDWHPKRQLAAFASENGKLKVGPIRERVSACLSGAAGLAYWDGESALRLHSAPSPPPSLDPMGALMWRRAIVGYDIQGPPTAAETVEDEELLQAFNFINELCLTSTASGGGGAGVEQLRSAGALAIARSIARGSTTAAEAASTAADPAGLPQPLAVWRRQPNRQRLLQLCQWQPHLLPDAQSSEAPHQQQQQHLPTRSRRMFERVACLRLVAGRSMPEALEWLQRGERQSNNQQSAVGLSLVSVALLGALSNSLAADSASVDELSAAGSALPDLSDQLEEHPYLRVMFQFISGGPSEANMRLIVGWDAPENKPQMDLKDRIGFAAMYFSNRFLMEFLTWLNARLTRQGLLEALLLTGVNFNDDSMALLQSYLDRSNDIQSAVTLCVAIGHHSGLSLSGSAQQWLTVYRELLNNWQLFEQRAHFDLMVRRLLPRQEPPPHQTSVQVQCKFCGKRINHLLTAKVGGGPGGAQQRFRPFSSGQASASVDLAAASGGAVAMLKSKNTACMNCKKALPRCEICLMHLGAEVPDAQTDSPVASWFVWCQSCRHGGHAQHLREWFRSNTVCPVTGCKCNCA</sequence>
<evidence type="ECO:0000256" key="1">
    <source>
        <dbReference type="ARBA" id="ARBA00009713"/>
    </source>
</evidence>
<dbReference type="AlphaFoldDB" id="A0A267DDN5"/>
<dbReference type="Proteomes" id="UP000215902">
    <property type="component" value="Unassembled WGS sequence"/>
</dbReference>
<organism evidence="6 7">
    <name type="scientific">Macrostomum lignano</name>
    <dbReference type="NCBI Taxonomy" id="282301"/>
    <lineage>
        <taxon>Eukaryota</taxon>
        <taxon>Metazoa</taxon>
        <taxon>Spiralia</taxon>
        <taxon>Lophotrochozoa</taxon>
        <taxon>Platyhelminthes</taxon>
        <taxon>Rhabditophora</taxon>
        <taxon>Macrostomorpha</taxon>
        <taxon>Macrostomida</taxon>
        <taxon>Macrostomidae</taxon>
        <taxon>Macrostomum</taxon>
    </lineage>
</organism>
<evidence type="ECO:0000313" key="6">
    <source>
        <dbReference type="EMBL" id="PAA46797.1"/>
    </source>
</evidence>
<evidence type="ECO:0000259" key="5">
    <source>
        <dbReference type="Pfam" id="PF21719"/>
    </source>
</evidence>
<name>A0A267DDN5_9PLAT</name>
<feature type="domain" description="GATOR2 complex protein MIO zinc-ribbon like" evidence="4">
    <location>
        <begin position="875"/>
        <end position="975"/>
    </location>
</feature>
<dbReference type="InterPro" id="IPR037593">
    <property type="entry name" value="MIOS/Sea4"/>
</dbReference>
<dbReference type="PANTHER" id="PTHR16453:SF9">
    <property type="entry name" value="GATOR COMPLEX PROTEIN MIOS"/>
    <property type="match status" value="1"/>
</dbReference>
<dbReference type="EMBL" id="NIVC01004699">
    <property type="protein sequence ID" value="PAA46797.1"/>
    <property type="molecule type" value="Genomic_DNA"/>
</dbReference>
<proteinExistence type="inferred from homology"/>
<keyword evidence="3" id="KW-0677">Repeat</keyword>
<dbReference type="Pfam" id="PF17034">
    <property type="entry name" value="zinc_ribbon_16"/>
    <property type="match status" value="1"/>
</dbReference>
<reference evidence="6 7" key="1">
    <citation type="submission" date="2017-06" db="EMBL/GenBank/DDBJ databases">
        <title>A platform for efficient transgenesis in Macrostomum lignano, a flatworm model organism for stem cell research.</title>
        <authorList>
            <person name="Berezikov E."/>
        </authorList>
    </citation>
    <scope>NUCLEOTIDE SEQUENCE [LARGE SCALE GENOMIC DNA]</scope>
    <source>
        <strain evidence="6">DV1</strain>
        <tissue evidence="6">Whole organism</tissue>
    </source>
</reference>
<dbReference type="GO" id="GO:0005737">
    <property type="term" value="C:cytoplasm"/>
    <property type="evidence" value="ECO:0007669"/>
    <property type="project" value="TreeGrafter"/>
</dbReference>
<dbReference type="Gene3D" id="2.130.10.10">
    <property type="entry name" value="YVTN repeat-like/Quinoprotein amine dehydrogenase"/>
    <property type="match status" value="1"/>
</dbReference>
<protein>
    <submittedName>
        <fullName evidence="6">Uncharacterized protein</fullName>
    </submittedName>
</protein>
<dbReference type="InterPro" id="IPR049092">
    <property type="entry name" value="MIOS_a-sol"/>
</dbReference>
<keyword evidence="2" id="KW-0853">WD repeat</keyword>
<dbReference type="SUPFAM" id="SSF50978">
    <property type="entry name" value="WD40 repeat-like"/>
    <property type="match status" value="1"/>
</dbReference>
<dbReference type="InterPro" id="IPR036322">
    <property type="entry name" value="WD40_repeat_dom_sf"/>
</dbReference>
<dbReference type="STRING" id="282301.A0A267DDN5"/>
<dbReference type="PANTHER" id="PTHR16453">
    <property type="entry name" value="WD40 DOMAIN-CONTAINING PROTEIN MIO FAMILY MEMBER"/>
    <property type="match status" value="1"/>
</dbReference>
<dbReference type="Pfam" id="PF21720">
    <property type="entry name" value="MIOS_WD40"/>
    <property type="match status" value="1"/>
</dbReference>
<comment type="similarity">
    <text evidence="1">Belongs to the WD repeat mio family.</text>
</comment>